<dbReference type="Gramene" id="CDF36178">
    <property type="protein sequence ID" value="CDF36178"/>
    <property type="gene ID" value="CHC_T00004533001"/>
</dbReference>
<accession>R7QEI1</accession>
<name>R7QEI1_CHOCR</name>
<dbReference type="EMBL" id="HG001764">
    <property type="protein sequence ID" value="CDF36178.1"/>
    <property type="molecule type" value="Genomic_DNA"/>
</dbReference>
<dbReference type="AlphaFoldDB" id="R7QEI1"/>
<evidence type="ECO:0000313" key="2">
    <source>
        <dbReference type="Proteomes" id="UP000012073"/>
    </source>
</evidence>
<dbReference type="Proteomes" id="UP000012073">
    <property type="component" value="Unassembled WGS sequence"/>
</dbReference>
<sequence>MQGQGIIGAITWQVFATQIPMCEWVLSLMLKCAGRNERRRRVAEARRERASMDACTIIGIDHCNINGIVL</sequence>
<proteinExistence type="predicted"/>
<reference evidence="2" key="1">
    <citation type="journal article" date="2013" name="Proc. Natl. Acad. Sci. U.S.A.">
        <title>Genome structure and metabolic features in the red seaweed Chondrus crispus shed light on evolution of the Archaeplastida.</title>
        <authorList>
            <person name="Collen J."/>
            <person name="Porcel B."/>
            <person name="Carre W."/>
            <person name="Ball S.G."/>
            <person name="Chaparro C."/>
            <person name="Tonon T."/>
            <person name="Barbeyron T."/>
            <person name="Michel G."/>
            <person name="Noel B."/>
            <person name="Valentin K."/>
            <person name="Elias M."/>
            <person name="Artiguenave F."/>
            <person name="Arun A."/>
            <person name="Aury J.M."/>
            <person name="Barbosa-Neto J.F."/>
            <person name="Bothwell J.H."/>
            <person name="Bouget F.Y."/>
            <person name="Brillet L."/>
            <person name="Cabello-Hurtado F."/>
            <person name="Capella-Gutierrez S."/>
            <person name="Charrier B."/>
            <person name="Cladiere L."/>
            <person name="Cock J.M."/>
            <person name="Coelho S.M."/>
            <person name="Colleoni C."/>
            <person name="Czjzek M."/>
            <person name="Da Silva C."/>
            <person name="Delage L."/>
            <person name="Denoeud F."/>
            <person name="Deschamps P."/>
            <person name="Dittami S.M."/>
            <person name="Gabaldon T."/>
            <person name="Gachon C.M."/>
            <person name="Groisillier A."/>
            <person name="Herve C."/>
            <person name="Jabbari K."/>
            <person name="Katinka M."/>
            <person name="Kloareg B."/>
            <person name="Kowalczyk N."/>
            <person name="Labadie K."/>
            <person name="Leblanc C."/>
            <person name="Lopez P.J."/>
            <person name="McLachlan D.H."/>
            <person name="Meslet-Cladiere L."/>
            <person name="Moustafa A."/>
            <person name="Nehr Z."/>
            <person name="Nyvall Collen P."/>
            <person name="Panaud O."/>
            <person name="Partensky F."/>
            <person name="Poulain J."/>
            <person name="Rensing S.A."/>
            <person name="Rousvoal S."/>
            <person name="Samson G."/>
            <person name="Symeonidi A."/>
            <person name="Weissenbach J."/>
            <person name="Zambounis A."/>
            <person name="Wincker P."/>
            <person name="Boyen C."/>
        </authorList>
    </citation>
    <scope>NUCLEOTIDE SEQUENCE [LARGE SCALE GENOMIC DNA]</scope>
    <source>
        <strain evidence="2">cv. Stackhouse</strain>
    </source>
</reference>
<gene>
    <name evidence="1" type="ORF">CHC_T00004533001</name>
</gene>
<dbReference type="GeneID" id="17323706"/>
<evidence type="ECO:0000313" key="1">
    <source>
        <dbReference type="EMBL" id="CDF36178.1"/>
    </source>
</evidence>
<dbReference type="KEGG" id="ccp:CHC_T00004533001"/>
<organism evidence="1 2">
    <name type="scientific">Chondrus crispus</name>
    <name type="common">Carrageen Irish moss</name>
    <name type="synonym">Polymorpha crispa</name>
    <dbReference type="NCBI Taxonomy" id="2769"/>
    <lineage>
        <taxon>Eukaryota</taxon>
        <taxon>Rhodophyta</taxon>
        <taxon>Florideophyceae</taxon>
        <taxon>Rhodymeniophycidae</taxon>
        <taxon>Gigartinales</taxon>
        <taxon>Gigartinaceae</taxon>
        <taxon>Chondrus</taxon>
    </lineage>
</organism>
<keyword evidence="2" id="KW-1185">Reference proteome</keyword>
<dbReference type="RefSeq" id="XP_005715997.1">
    <property type="nucleotide sequence ID" value="XM_005715940.1"/>
</dbReference>
<protein>
    <submittedName>
        <fullName evidence="1">Uncharacterized protein</fullName>
    </submittedName>
</protein>